<sequence length="324" mass="37869">MSIFDKRINYKPFEYPGIFQFTEAINKSYWVHSEVDFTADTQDFHSHLNVAERTAIKHSLLAIAQIEVAVKTFWGDIYQHFPKPEFNGLGATFAECEFRHSEAYSRLLEVLGYNEEFEGLLEVPVIKERIEYLSAALKDARSQDRKKYVVSLILFSILIENVSLFSQFGIILSFTKFKGYMKNVSNIIAWTSVDEQIHANGGIYIVNKIREEFPDFFDEETVNYILETVENSIDIESRILDWIFIEGEIETVNKTNLLNFMKFRVDDSMKKIGLKPIYHISQELYKPMAWFEEEVFANSLDDFFAKRPTDYTKHDKPITANDLF</sequence>
<comment type="similarity">
    <text evidence="2">Belongs to the ribonucleoside diphosphate reductase small chain family.</text>
</comment>
<name>A0A838ZRV1_9FLAO</name>
<gene>
    <name evidence="5" type="ORF">HU137_02150</name>
</gene>
<dbReference type="AlphaFoldDB" id="A0A838ZRV1"/>
<dbReference type="PANTHER" id="PTHR23409">
    <property type="entry name" value="RIBONUCLEOSIDE-DIPHOSPHATE REDUCTASE SMALL CHAIN"/>
    <property type="match status" value="1"/>
</dbReference>
<organism evidence="5 6">
    <name type="scientific">Moheibacter lacus</name>
    <dbReference type="NCBI Taxonomy" id="2745851"/>
    <lineage>
        <taxon>Bacteria</taxon>
        <taxon>Pseudomonadati</taxon>
        <taxon>Bacteroidota</taxon>
        <taxon>Flavobacteriia</taxon>
        <taxon>Flavobacteriales</taxon>
        <taxon>Weeksellaceae</taxon>
        <taxon>Moheibacter</taxon>
    </lineage>
</organism>
<evidence type="ECO:0000313" key="6">
    <source>
        <dbReference type="Proteomes" id="UP000552241"/>
    </source>
</evidence>
<dbReference type="Pfam" id="PF00268">
    <property type="entry name" value="Ribonuc_red_sm"/>
    <property type="match status" value="1"/>
</dbReference>
<keyword evidence="4" id="KW-1133">Transmembrane helix</keyword>
<dbReference type="InterPro" id="IPR033909">
    <property type="entry name" value="RNR_small"/>
</dbReference>
<keyword evidence="4" id="KW-0472">Membrane</keyword>
<evidence type="ECO:0000256" key="1">
    <source>
        <dbReference type="ARBA" id="ARBA00001962"/>
    </source>
</evidence>
<evidence type="ECO:0000256" key="2">
    <source>
        <dbReference type="ARBA" id="ARBA00009303"/>
    </source>
</evidence>
<comment type="caution">
    <text evidence="5">The sequence shown here is derived from an EMBL/GenBank/DDBJ whole genome shotgun (WGS) entry which is preliminary data.</text>
</comment>
<dbReference type="EC" id="1.17.4.1" evidence="3"/>
<evidence type="ECO:0000313" key="5">
    <source>
        <dbReference type="EMBL" id="MBA5628569.1"/>
    </source>
</evidence>
<feature type="transmembrane region" description="Helical" evidence="4">
    <location>
        <begin position="148"/>
        <end position="174"/>
    </location>
</feature>
<keyword evidence="4" id="KW-0812">Transmembrane</keyword>
<accession>A0A838ZRV1</accession>
<comment type="cofactor">
    <cofactor evidence="1">
        <name>Fe cation</name>
        <dbReference type="ChEBI" id="CHEBI:24875"/>
    </cofactor>
</comment>
<dbReference type="GO" id="GO:0004748">
    <property type="term" value="F:ribonucleoside-diphosphate reductase activity, thioredoxin disulfide as acceptor"/>
    <property type="evidence" value="ECO:0007669"/>
    <property type="project" value="UniProtKB-EC"/>
</dbReference>
<evidence type="ECO:0000256" key="4">
    <source>
        <dbReference type="SAM" id="Phobius"/>
    </source>
</evidence>
<evidence type="ECO:0000256" key="3">
    <source>
        <dbReference type="ARBA" id="ARBA00012274"/>
    </source>
</evidence>
<dbReference type="RefSeq" id="WP_182042163.1">
    <property type="nucleotide sequence ID" value="NZ_JACDZE010000001.1"/>
</dbReference>
<dbReference type="GO" id="GO:0009263">
    <property type="term" value="P:deoxyribonucleotide biosynthetic process"/>
    <property type="evidence" value="ECO:0007669"/>
    <property type="project" value="InterPro"/>
</dbReference>
<keyword evidence="6" id="KW-1185">Reference proteome</keyword>
<dbReference type="InterPro" id="IPR012348">
    <property type="entry name" value="RNR-like"/>
</dbReference>
<dbReference type="SUPFAM" id="SSF47240">
    <property type="entry name" value="Ferritin-like"/>
    <property type="match status" value="1"/>
</dbReference>
<dbReference type="CDD" id="cd01049">
    <property type="entry name" value="RNRR2"/>
    <property type="match status" value="1"/>
</dbReference>
<proteinExistence type="inferred from homology"/>
<dbReference type="Proteomes" id="UP000552241">
    <property type="component" value="Unassembled WGS sequence"/>
</dbReference>
<dbReference type="Gene3D" id="1.10.620.20">
    <property type="entry name" value="Ribonucleotide Reductase, subunit A"/>
    <property type="match status" value="1"/>
</dbReference>
<dbReference type="UniPathway" id="UPA00326"/>
<protein>
    <recommendedName>
        <fullName evidence="3">ribonucleoside-diphosphate reductase</fullName>
        <ecNumber evidence="3">1.17.4.1</ecNumber>
    </recommendedName>
</protein>
<dbReference type="InterPro" id="IPR009078">
    <property type="entry name" value="Ferritin-like_SF"/>
</dbReference>
<dbReference type="EMBL" id="JACDZE010000001">
    <property type="protein sequence ID" value="MBA5628569.1"/>
    <property type="molecule type" value="Genomic_DNA"/>
</dbReference>
<reference evidence="5 6" key="1">
    <citation type="submission" date="2020-07" db="EMBL/GenBank/DDBJ databases">
        <title>Moheibacter lacus sp. nov., a member of the family Flavobacteriaceae isolated from freshwater lake sediment.</title>
        <authorList>
            <person name="Liu Y."/>
        </authorList>
    </citation>
    <scope>NUCLEOTIDE SEQUENCE [LARGE SCALE GENOMIC DNA]</scope>
    <source>
        <strain evidence="5 6">BDHS18</strain>
    </source>
</reference>
<dbReference type="PANTHER" id="PTHR23409:SF18">
    <property type="entry name" value="RIBONUCLEOSIDE-DIPHOSPHATE REDUCTASE SUBUNIT M2"/>
    <property type="match status" value="1"/>
</dbReference>
<dbReference type="InterPro" id="IPR000358">
    <property type="entry name" value="RNR_small_fam"/>
</dbReference>